<sequence>MTSFGDLRAQLAGASPALPTPFDQDGAVDYAAFERFCDLQIEAGAATLVVCGTTGESATLSAAEHRELIRRAVDVAAGRVPVVAGAGSNATARAIEMARAAEDLDADAILSVVPYYNKPTQGGLMAHFGAIADATALPVILYDVPSRTACSLADDTVVRLAERPTVIGLKDATGDIARPARLRPRVGRDFRLLSGDDATVFSFLLRGGDGCISVVANLAPGLYGEMIPALRLGQMARAQRHEIVVARIAAALFQETSPSPLKYALGLLGLMTPTVRLPLVGPSDPLRTELATLVTTLCNRYPQHLIGASRQPPEPARAAAGG</sequence>
<feature type="active site" description="Proton donor/acceptor" evidence="12 14">
    <location>
        <position position="142"/>
    </location>
</feature>
<protein>
    <recommendedName>
        <fullName evidence="4 12">4-hydroxy-tetrahydrodipicolinate synthase</fullName>
        <shortName evidence="12">HTPA synthase</shortName>
        <ecNumber evidence="4 12">4.3.3.7</ecNumber>
    </recommendedName>
</protein>
<dbReference type="Proteomes" id="UP000289200">
    <property type="component" value="Unassembled WGS sequence"/>
</dbReference>
<evidence type="ECO:0000256" key="12">
    <source>
        <dbReference type="HAMAP-Rule" id="MF_00418"/>
    </source>
</evidence>
<evidence type="ECO:0000256" key="13">
    <source>
        <dbReference type="PIRNR" id="PIRNR001365"/>
    </source>
</evidence>
<dbReference type="AlphaFoldDB" id="A0A3S4B2P8"/>
<evidence type="ECO:0000256" key="2">
    <source>
        <dbReference type="ARBA" id="ARBA00005120"/>
    </source>
</evidence>
<dbReference type="HAMAP" id="MF_00418">
    <property type="entry name" value="DapA"/>
    <property type="match status" value="1"/>
</dbReference>
<evidence type="ECO:0000256" key="8">
    <source>
        <dbReference type="ARBA" id="ARBA00023154"/>
    </source>
</evidence>
<organism evidence="16 17">
    <name type="scientific">Rhodoplanes serenus</name>
    <dbReference type="NCBI Taxonomy" id="200615"/>
    <lineage>
        <taxon>Bacteria</taxon>
        <taxon>Pseudomonadati</taxon>
        <taxon>Pseudomonadota</taxon>
        <taxon>Alphaproteobacteria</taxon>
        <taxon>Hyphomicrobiales</taxon>
        <taxon>Nitrobacteraceae</taxon>
        <taxon>Rhodoplanes</taxon>
    </lineage>
</organism>
<name>A0A3S4B2P8_9BRAD</name>
<comment type="subcellular location">
    <subcellularLocation>
        <location evidence="12">Cytoplasm</location>
    </subcellularLocation>
</comment>
<evidence type="ECO:0000256" key="3">
    <source>
        <dbReference type="ARBA" id="ARBA00007592"/>
    </source>
</evidence>
<dbReference type="RefSeq" id="WP_129610317.1">
    <property type="nucleotide sequence ID" value="NZ_UWOC01000165.1"/>
</dbReference>
<evidence type="ECO:0000256" key="5">
    <source>
        <dbReference type="ARBA" id="ARBA00022490"/>
    </source>
</evidence>
<dbReference type="InterPro" id="IPR020625">
    <property type="entry name" value="Schiff_base-form_aldolases_AS"/>
</dbReference>
<keyword evidence="5 12" id="KW-0963">Cytoplasm</keyword>
<comment type="subunit">
    <text evidence="12">Homotetramer; dimer of dimers.</text>
</comment>
<dbReference type="GO" id="GO:0009089">
    <property type="term" value="P:lysine biosynthetic process via diaminopimelate"/>
    <property type="evidence" value="ECO:0007669"/>
    <property type="project" value="UniProtKB-UniRule"/>
</dbReference>
<comment type="caution">
    <text evidence="12">Was originally thought to be a dihydrodipicolinate synthase (DHDPS), catalyzing the condensation of (S)-aspartate-beta-semialdehyde [(S)-ASA] and pyruvate to dihydrodipicolinate (DHDP). However, it was shown in E.coli that the product of the enzymatic reaction is not dihydrodipicolinate but in fact (4S)-4-hydroxy-2,3,4,5-tetrahydro-(2S)-dipicolinic acid (HTPA), and that the consecutive dehydration reaction leading to DHDP is not spontaneous but catalyzed by DapB.</text>
</comment>
<proteinExistence type="inferred from homology"/>
<dbReference type="PROSITE" id="PS00666">
    <property type="entry name" value="DHDPS_2"/>
    <property type="match status" value="1"/>
</dbReference>
<dbReference type="PANTHER" id="PTHR12128">
    <property type="entry name" value="DIHYDRODIPICOLINATE SYNTHASE"/>
    <property type="match status" value="1"/>
</dbReference>
<dbReference type="GO" id="GO:0019877">
    <property type="term" value="P:diaminopimelate biosynthetic process"/>
    <property type="evidence" value="ECO:0007669"/>
    <property type="project" value="UniProtKB-UniRule"/>
</dbReference>
<gene>
    <name evidence="16" type="primary">dapA_3</name>
    <name evidence="12" type="synonym">dapA</name>
    <name evidence="16" type="ORF">RHODGE_RHODGE_03473</name>
</gene>
<feature type="active site" description="Schiff-base intermediate with substrate" evidence="12 14">
    <location>
        <position position="170"/>
    </location>
</feature>
<dbReference type="SUPFAM" id="SSF51569">
    <property type="entry name" value="Aldolase"/>
    <property type="match status" value="1"/>
</dbReference>
<comment type="pathway">
    <text evidence="2 12">Amino-acid biosynthesis; L-lysine biosynthesis via DAP pathway; (S)-tetrahydrodipicolinate from L-aspartate: step 3/4.</text>
</comment>
<comment type="function">
    <text evidence="1 12">Catalyzes the condensation of (S)-aspartate-beta-semialdehyde [(S)-ASA] and pyruvate to 4-hydroxy-tetrahydrodipicolinate (HTPA).</text>
</comment>
<dbReference type="Pfam" id="PF00701">
    <property type="entry name" value="DHDPS"/>
    <property type="match status" value="1"/>
</dbReference>
<reference evidence="17" key="1">
    <citation type="submission" date="2018-10" db="EMBL/GenBank/DDBJ databases">
        <authorList>
            <person name="Peiro R."/>
            <person name="Begona"/>
            <person name="Cbmso G."/>
            <person name="Lopez M."/>
            <person name="Gonzalez S."/>
            <person name="Sacristan E."/>
            <person name="Castillo E."/>
        </authorList>
    </citation>
    <scope>NUCLEOTIDE SEQUENCE [LARGE SCALE GENOMIC DNA]</scope>
</reference>
<feature type="binding site" evidence="12 15">
    <location>
        <position position="212"/>
    </location>
    <ligand>
        <name>pyruvate</name>
        <dbReference type="ChEBI" id="CHEBI:15361"/>
    </ligand>
</feature>
<evidence type="ECO:0000313" key="16">
    <source>
        <dbReference type="EMBL" id="VCU10285.1"/>
    </source>
</evidence>
<dbReference type="PANTHER" id="PTHR12128:SF66">
    <property type="entry name" value="4-HYDROXY-2-OXOGLUTARATE ALDOLASE, MITOCHONDRIAL"/>
    <property type="match status" value="1"/>
</dbReference>
<evidence type="ECO:0000256" key="7">
    <source>
        <dbReference type="ARBA" id="ARBA00022915"/>
    </source>
</evidence>
<dbReference type="EC" id="4.3.3.7" evidence="4 12"/>
<keyword evidence="10 12" id="KW-0704">Schiff base</keyword>
<dbReference type="InterPro" id="IPR002220">
    <property type="entry name" value="DapA-like"/>
</dbReference>
<dbReference type="EMBL" id="UWOC01000165">
    <property type="protein sequence ID" value="VCU10285.1"/>
    <property type="molecule type" value="Genomic_DNA"/>
</dbReference>
<dbReference type="OrthoDB" id="9782828at2"/>
<comment type="similarity">
    <text evidence="3 12 13">Belongs to the DapA family.</text>
</comment>
<keyword evidence="8 12" id="KW-0457">Lysine biosynthesis</keyword>
<keyword evidence="6 12" id="KW-0028">Amino-acid biosynthesis</keyword>
<evidence type="ECO:0000256" key="1">
    <source>
        <dbReference type="ARBA" id="ARBA00003294"/>
    </source>
</evidence>
<evidence type="ECO:0000256" key="11">
    <source>
        <dbReference type="ARBA" id="ARBA00047836"/>
    </source>
</evidence>
<feature type="binding site" evidence="12 15">
    <location>
        <position position="54"/>
    </location>
    <ligand>
        <name>pyruvate</name>
        <dbReference type="ChEBI" id="CHEBI:15361"/>
    </ligand>
</feature>
<keyword evidence="17" id="KW-1185">Reference proteome</keyword>
<evidence type="ECO:0000256" key="9">
    <source>
        <dbReference type="ARBA" id="ARBA00023239"/>
    </source>
</evidence>
<dbReference type="InterPro" id="IPR013785">
    <property type="entry name" value="Aldolase_TIM"/>
</dbReference>
<feature type="site" description="Part of a proton relay during catalysis" evidence="12">
    <location>
        <position position="116"/>
    </location>
</feature>
<comment type="catalytic activity">
    <reaction evidence="11 12">
        <text>L-aspartate 4-semialdehyde + pyruvate = (2S,4S)-4-hydroxy-2,3,4,5-tetrahydrodipicolinate + H2O + H(+)</text>
        <dbReference type="Rhea" id="RHEA:34171"/>
        <dbReference type="ChEBI" id="CHEBI:15361"/>
        <dbReference type="ChEBI" id="CHEBI:15377"/>
        <dbReference type="ChEBI" id="CHEBI:15378"/>
        <dbReference type="ChEBI" id="CHEBI:67139"/>
        <dbReference type="ChEBI" id="CHEBI:537519"/>
        <dbReference type="EC" id="4.3.3.7"/>
    </reaction>
</comment>
<dbReference type="CDD" id="cd00950">
    <property type="entry name" value="DHDPS"/>
    <property type="match status" value="1"/>
</dbReference>
<comment type="caution">
    <text evidence="16">The sequence shown here is derived from an EMBL/GenBank/DDBJ whole genome shotgun (WGS) entry which is preliminary data.</text>
</comment>
<evidence type="ECO:0000313" key="17">
    <source>
        <dbReference type="Proteomes" id="UP000289200"/>
    </source>
</evidence>
<dbReference type="InterPro" id="IPR005263">
    <property type="entry name" value="DapA"/>
</dbReference>
<dbReference type="NCBIfam" id="TIGR00674">
    <property type="entry name" value="dapA"/>
    <property type="match status" value="1"/>
</dbReference>
<dbReference type="PRINTS" id="PR00146">
    <property type="entry name" value="DHPICSNTHASE"/>
</dbReference>
<dbReference type="GO" id="GO:0008840">
    <property type="term" value="F:4-hydroxy-tetrahydrodipicolinate synthase activity"/>
    <property type="evidence" value="ECO:0007669"/>
    <property type="project" value="UniProtKB-UniRule"/>
</dbReference>
<evidence type="ECO:0000256" key="10">
    <source>
        <dbReference type="ARBA" id="ARBA00023270"/>
    </source>
</evidence>
<evidence type="ECO:0000256" key="4">
    <source>
        <dbReference type="ARBA" id="ARBA00012086"/>
    </source>
</evidence>
<dbReference type="GO" id="GO:0005829">
    <property type="term" value="C:cytosol"/>
    <property type="evidence" value="ECO:0007669"/>
    <property type="project" value="TreeGrafter"/>
</dbReference>
<dbReference type="PIRSF" id="PIRSF001365">
    <property type="entry name" value="DHDPS"/>
    <property type="match status" value="1"/>
</dbReference>
<evidence type="ECO:0000256" key="15">
    <source>
        <dbReference type="PIRSR" id="PIRSR001365-2"/>
    </source>
</evidence>
<dbReference type="SMART" id="SM01130">
    <property type="entry name" value="DHDPS"/>
    <property type="match status" value="1"/>
</dbReference>
<accession>A0A3S4B2P8</accession>
<dbReference type="UniPathway" id="UPA00034">
    <property type="reaction ID" value="UER00017"/>
</dbReference>
<keyword evidence="7 12" id="KW-0220">Diaminopimelate biosynthesis</keyword>
<dbReference type="Gene3D" id="3.20.20.70">
    <property type="entry name" value="Aldolase class I"/>
    <property type="match status" value="1"/>
</dbReference>
<feature type="site" description="Part of a proton relay during catalysis" evidence="12">
    <location>
        <position position="53"/>
    </location>
</feature>
<evidence type="ECO:0000256" key="14">
    <source>
        <dbReference type="PIRSR" id="PIRSR001365-1"/>
    </source>
</evidence>
<keyword evidence="9 12" id="KW-0456">Lyase</keyword>
<evidence type="ECO:0000256" key="6">
    <source>
        <dbReference type="ARBA" id="ARBA00022605"/>
    </source>
</evidence>